<organism evidence="9 10">
    <name type="scientific">Haloferax larsenii</name>
    <dbReference type="NCBI Taxonomy" id="302484"/>
    <lineage>
        <taxon>Archaea</taxon>
        <taxon>Methanobacteriati</taxon>
        <taxon>Methanobacteriota</taxon>
        <taxon>Stenosarchaea group</taxon>
        <taxon>Halobacteria</taxon>
        <taxon>Halobacteriales</taxon>
        <taxon>Haloferacaceae</taxon>
        <taxon>Haloferax</taxon>
    </lineage>
</organism>
<dbReference type="GeneID" id="74529193"/>
<dbReference type="SMART" id="SM00987">
    <property type="entry name" value="UreE_C"/>
    <property type="match status" value="1"/>
</dbReference>
<keyword evidence="10" id="KW-1185">Reference proteome</keyword>
<dbReference type="SUPFAM" id="SSF52141">
    <property type="entry name" value="Uracil-DNA glycosylase-like"/>
    <property type="match status" value="1"/>
</dbReference>
<evidence type="ECO:0000313" key="9">
    <source>
        <dbReference type="EMBL" id="UVE49217.1"/>
    </source>
</evidence>
<evidence type="ECO:0000259" key="8">
    <source>
        <dbReference type="SMART" id="SM00986"/>
    </source>
</evidence>
<dbReference type="PANTHER" id="PTHR33693">
    <property type="entry name" value="TYPE-5 URACIL-DNA GLYCOSYLASE"/>
    <property type="match status" value="1"/>
</dbReference>
<keyword evidence="7" id="KW-0234">DNA repair</keyword>
<dbReference type="EMBL" id="CP078063">
    <property type="protein sequence ID" value="UVE49217.1"/>
    <property type="molecule type" value="Genomic_DNA"/>
</dbReference>
<keyword evidence="6" id="KW-0411">Iron-sulfur</keyword>
<evidence type="ECO:0000256" key="7">
    <source>
        <dbReference type="ARBA" id="ARBA00023204"/>
    </source>
</evidence>
<proteinExistence type="predicted"/>
<evidence type="ECO:0000256" key="2">
    <source>
        <dbReference type="ARBA" id="ARBA00022723"/>
    </source>
</evidence>
<keyword evidence="4" id="KW-0378">Hydrolase</keyword>
<dbReference type="InterPro" id="IPR036895">
    <property type="entry name" value="Uracil-DNA_glycosylase-like_sf"/>
</dbReference>
<dbReference type="PANTHER" id="PTHR33693:SF1">
    <property type="entry name" value="TYPE-4 URACIL-DNA GLYCOSYLASE"/>
    <property type="match status" value="1"/>
</dbReference>
<evidence type="ECO:0000313" key="10">
    <source>
        <dbReference type="Proteomes" id="UP001058330"/>
    </source>
</evidence>
<evidence type="ECO:0000256" key="6">
    <source>
        <dbReference type="ARBA" id="ARBA00023014"/>
    </source>
</evidence>
<keyword evidence="1" id="KW-0004">4Fe-4S</keyword>
<dbReference type="Gene3D" id="3.40.470.10">
    <property type="entry name" value="Uracil-DNA glycosylase-like domain"/>
    <property type="match status" value="1"/>
</dbReference>
<dbReference type="Pfam" id="PF03167">
    <property type="entry name" value="UDG"/>
    <property type="match status" value="1"/>
</dbReference>
<evidence type="ECO:0000256" key="3">
    <source>
        <dbReference type="ARBA" id="ARBA00022763"/>
    </source>
</evidence>
<keyword evidence="5" id="KW-0408">Iron</keyword>
<name>A0ABY5RC79_HALLR</name>
<feature type="domain" description="Uracil-DNA glycosylase-like" evidence="8">
    <location>
        <begin position="23"/>
        <end position="149"/>
    </location>
</feature>
<protein>
    <submittedName>
        <fullName evidence="9">Uracil-DNA glycosylase</fullName>
    </submittedName>
</protein>
<dbReference type="InterPro" id="IPR005122">
    <property type="entry name" value="Uracil-DNA_glycosylase-like"/>
</dbReference>
<dbReference type="RefSeq" id="WP_258301834.1">
    <property type="nucleotide sequence ID" value="NZ_CP078063.1"/>
</dbReference>
<sequence>MRNVTDRTRNPFDMRPSCDQFVPGYGDANADFHVIGDHPGVHGGVETGVPFTDEAGKRLQSALHEAGLLDATGDEPTVDATFFSYLHMCVPDGQPTKADYTDMERFFDAELRAIAAHVLLPVGAVATKQVLENYSAVAWKTDIDMDALHGTELRGSGFLIVPIKDPIEWDDGDDDELVTGLVTLQSTDFRRESDLGRFIPGSDPYLVR</sequence>
<evidence type="ECO:0000256" key="1">
    <source>
        <dbReference type="ARBA" id="ARBA00022485"/>
    </source>
</evidence>
<reference evidence="9" key="1">
    <citation type="submission" date="2021-07" db="EMBL/GenBank/DDBJ databases">
        <title>Studies on halocins as antimicrobial molecules from haloarchaea.</title>
        <authorList>
            <person name="Kumar S."/>
            <person name="Khare S.K."/>
        </authorList>
    </citation>
    <scope>NUCLEOTIDE SEQUENCE</scope>
    <source>
        <strain evidence="9">NCIM 5678</strain>
    </source>
</reference>
<keyword evidence="3" id="KW-0227">DNA damage</keyword>
<dbReference type="InterPro" id="IPR051536">
    <property type="entry name" value="UDG_Type-4/5"/>
</dbReference>
<dbReference type="Proteomes" id="UP001058330">
    <property type="component" value="Chromosome"/>
</dbReference>
<dbReference type="SMART" id="SM00986">
    <property type="entry name" value="UDG"/>
    <property type="match status" value="1"/>
</dbReference>
<gene>
    <name evidence="9" type="ORF">KU306_09790</name>
</gene>
<evidence type="ECO:0000256" key="5">
    <source>
        <dbReference type="ARBA" id="ARBA00023004"/>
    </source>
</evidence>
<accession>A0ABY5RC79</accession>
<keyword evidence="2" id="KW-0479">Metal-binding</keyword>
<evidence type="ECO:0000256" key="4">
    <source>
        <dbReference type="ARBA" id="ARBA00022801"/>
    </source>
</evidence>